<dbReference type="Pfam" id="PF20206">
    <property type="entry name" value="Tra1_ring"/>
    <property type="match status" value="1"/>
</dbReference>
<keyword evidence="2" id="KW-0175">Coiled coil</keyword>
<evidence type="ECO:0000259" key="4">
    <source>
        <dbReference type="PROSITE" id="PS51189"/>
    </source>
</evidence>
<comment type="caution">
    <text evidence="5">The sequence shown here is derived from an EMBL/GenBank/DDBJ whole genome shotgun (WGS) entry which is preliminary data.</text>
</comment>
<feature type="region of interest" description="Disordered" evidence="3">
    <location>
        <begin position="1695"/>
        <end position="1731"/>
    </location>
</feature>
<feature type="coiled-coil region" evidence="2">
    <location>
        <begin position="1421"/>
        <end position="1465"/>
    </location>
</feature>
<evidence type="ECO:0000313" key="6">
    <source>
        <dbReference type="Proteomes" id="UP000187283"/>
    </source>
</evidence>
<dbReference type="SUPFAM" id="SSF48371">
    <property type="entry name" value="ARM repeat"/>
    <property type="match status" value="3"/>
</dbReference>
<protein>
    <submittedName>
        <fullName evidence="5">Transcription-associated protein 1</fullName>
    </submittedName>
</protein>
<dbReference type="Pfam" id="PF02259">
    <property type="entry name" value="FAT"/>
    <property type="match status" value="1"/>
</dbReference>
<evidence type="ECO:0000313" key="5">
    <source>
        <dbReference type="EMBL" id="OMJ15098.1"/>
    </source>
</evidence>
<dbReference type="GO" id="GO:0006355">
    <property type="term" value="P:regulation of DNA-templated transcription"/>
    <property type="evidence" value="ECO:0007669"/>
    <property type="project" value="TreeGrafter"/>
</dbReference>
<dbReference type="InterPro" id="IPR011009">
    <property type="entry name" value="Kinase-like_dom_sf"/>
</dbReference>
<dbReference type="InterPro" id="IPR050517">
    <property type="entry name" value="DDR_Repair_Kinase"/>
</dbReference>
<reference evidence="5 6" key="1">
    <citation type="submission" date="2017-01" db="EMBL/GenBank/DDBJ databases">
        <authorList>
            <person name="Mah S.A."/>
            <person name="Swanson W.J."/>
            <person name="Moy G.W."/>
            <person name="Vacquier V.D."/>
        </authorList>
    </citation>
    <scope>NUCLEOTIDE SEQUENCE [LARGE SCALE GENOMIC DNA]</scope>
    <source>
        <strain evidence="5 6">GSMNP</strain>
    </source>
</reference>
<evidence type="ECO:0000256" key="3">
    <source>
        <dbReference type="SAM" id="MobiDB-lite"/>
    </source>
</evidence>
<proteinExistence type="predicted"/>
<dbReference type="PROSITE" id="PS50077">
    <property type="entry name" value="HEAT_REPEAT"/>
    <property type="match status" value="1"/>
</dbReference>
<dbReference type="Proteomes" id="UP000187283">
    <property type="component" value="Unassembled WGS sequence"/>
</dbReference>
<dbReference type="PANTHER" id="PTHR11139">
    <property type="entry name" value="ATAXIA TELANGIECTASIA MUTATED ATM -RELATED"/>
    <property type="match status" value="1"/>
</dbReference>
<dbReference type="GO" id="GO:0006281">
    <property type="term" value="P:DNA repair"/>
    <property type="evidence" value="ECO:0007669"/>
    <property type="project" value="TreeGrafter"/>
</dbReference>
<accession>A0A1R1XKH6</accession>
<feature type="compositionally biased region" description="Polar residues" evidence="3">
    <location>
        <begin position="1548"/>
        <end position="1562"/>
    </location>
</feature>
<feature type="domain" description="FAT" evidence="4">
    <location>
        <begin position="3441"/>
        <end position="4105"/>
    </location>
</feature>
<feature type="repeat" description="HEAT" evidence="1">
    <location>
        <begin position="1741"/>
        <end position="1777"/>
    </location>
</feature>
<dbReference type="InterPro" id="IPR046807">
    <property type="entry name" value="Tra1_central"/>
</dbReference>
<dbReference type="STRING" id="133412.A0A1R1XKH6"/>
<feature type="region of interest" description="Disordered" evidence="3">
    <location>
        <begin position="3804"/>
        <end position="3852"/>
    </location>
</feature>
<feature type="compositionally biased region" description="Low complexity" evidence="3">
    <location>
        <begin position="3775"/>
        <end position="3792"/>
    </location>
</feature>
<evidence type="ECO:0000256" key="2">
    <source>
        <dbReference type="SAM" id="Coils"/>
    </source>
</evidence>
<dbReference type="InterPro" id="IPR014009">
    <property type="entry name" value="PIK_FAT"/>
</dbReference>
<feature type="region of interest" description="Disordered" evidence="3">
    <location>
        <begin position="2526"/>
        <end position="2551"/>
    </location>
</feature>
<gene>
    <name evidence="5" type="ORF">AYI70_g7485</name>
</gene>
<feature type="region of interest" description="Disordered" evidence="3">
    <location>
        <begin position="1360"/>
        <end position="1399"/>
    </location>
</feature>
<feature type="compositionally biased region" description="Polar residues" evidence="3">
    <location>
        <begin position="1485"/>
        <end position="1497"/>
    </location>
</feature>
<organism evidence="5 6">
    <name type="scientific">Smittium culicis</name>
    <dbReference type="NCBI Taxonomy" id="133412"/>
    <lineage>
        <taxon>Eukaryota</taxon>
        <taxon>Fungi</taxon>
        <taxon>Fungi incertae sedis</taxon>
        <taxon>Zoopagomycota</taxon>
        <taxon>Kickxellomycotina</taxon>
        <taxon>Harpellomycetes</taxon>
        <taxon>Harpellales</taxon>
        <taxon>Legeriomycetaceae</taxon>
        <taxon>Smittium</taxon>
    </lineage>
</organism>
<keyword evidence="6" id="KW-1185">Reference proteome</keyword>
<name>A0A1R1XKH6_9FUNG</name>
<feature type="compositionally biased region" description="Low complexity" evidence="3">
    <location>
        <begin position="1710"/>
        <end position="1726"/>
    </location>
</feature>
<dbReference type="GO" id="GO:0005634">
    <property type="term" value="C:nucleus"/>
    <property type="evidence" value="ECO:0007669"/>
    <property type="project" value="TreeGrafter"/>
</dbReference>
<dbReference type="InterPro" id="IPR016024">
    <property type="entry name" value="ARM-type_fold"/>
</dbReference>
<dbReference type="GO" id="GO:0000124">
    <property type="term" value="C:SAGA complex"/>
    <property type="evidence" value="ECO:0007669"/>
    <property type="project" value="TreeGrafter"/>
</dbReference>
<feature type="compositionally biased region" description="Low complexity" evidence="3">
    <location>
        <begin position="3824"/>
        <end position="3844"/>
    </location>
</feature>
<dbReference type="InterPro" id="IPR003151">
    <property type="entry name" value="PIK-rel_kinase_FAT"/>
</dbReference>
<dbReference type="GO" id="GO:0035267">
    <property type="term" value="C:NuA4 histone acetyltransferase complex"/>
    <property type="evidence" value="ECO:0007669"/>
    <property type="project" value="TreeGrafter"/>
</dbReference>
<sequence>MSSGILTNFEVFANRLSDPNLEVELKCTIASELCDSIDLFQPQDGLRFCNLLWPSIKNVLINTPPVFINSHPEQRLRITLIQVIQKLSNTELLRPVPIDIGSTLLHIVRTDNEENSILSLKSLYDLHRVYRSSLDGFAISFLDFAVEVYGNTDKMVNDLVTVSDIATPTTTTSTPAFFSNSLTPNSTPFDTDSSDANSKKLPIGILSFKVLSEIPVIIVSILQSNRKLAPTYVSKLLPLVVTMLEIDFNSLYSNHLQSPDSNNKINSKFRYLIKAQSKTLSFLAFFVRSFGSLLISYQNQIAKIFVRLLSICPPEAVDTRKEILIAGRHLVGSDLKQAFIPLTTELLDSKCLLGTGLTSIEILRPYALSLVADYIHNVRANLDSMQMSKAVYFYIEFINDTSLSSHIRALSVKLLFSISDSITNLDNKYISRHLLSLILKSFSEVVNEVAIICEIYENSDKSPNIVDEIAQPFQPSSKNPIYLANSDHSQFSNIDHSYSFKNKSILKERLIEKVKFYSGDTMDYIKDAKLLLRSVLLGSIPVVNGLAKSNSIVPEGLDENSNTKPWKDKLLDELELDIFRSLLHNGMLACSIYSVVRDRESSESNVEPHQKYNNLNTNPWSSYDVNFGIIDREEEEALESFVKIFSSFKPKFHHELFTIEMDHIFNIVIKHPSFVIAIQYLLTLEATSPTITSLLLSYLCHRFEDLGNGGRECSTMILHLFKLTFLVLTMFPDSNEPILQKYISQIIKKTIDLSSSSSNPEYYFLLLRSLFQNIGGGRYESLYKEVIPHLHELLEMLNSTIKTTHKNSLLQNLLVEISLTVPVRLSVLLPFLSLLMYPLSLSLDSTQNLVTQGLRTLELCIDNLTRKFLDPILIPVINDILKPFWKILSNNNLHPSHAQSAARILGKLGGRNRNLLLLSNLNEFSNSSPSVIFDNPKLFSPSFHSFFSQPSGISKSSEKLLAIPIPFSEFQNNVKFPIIKSLSHAVISLENISDHSSSLKSDFIDIDVPKIPLFSACYSLIKSCLVYFIQNEMKFSLKLDSSIYGLYNESIKSISLKFASFVGNSQKKLLFPLLSQPLTVSNHLSNFVSSDYVPTPSVLFDLIANRDISQNINNNGVYNKGLQITRYSESCDLQKEPLLISFHGLFLSCIYKYPEPNSCSVDYLEPIDLLESIIQWCAYRLVSDSLSILELLENLILNGQDSIKSDNDIVISLKIGLHGIVDTNSIYSTFFESIAESMVSPNYNVRIIGKNALSALHKSISTLCGDNSSSCWLGCYYSILSSLCLHCYDSDIKTKQYACVAIHHLISLLQPQTDWLEHFSPKIIKALLFTLKDSEENRTLKNDENISKKTILQIISLCNSPPITNPKPEQTSQEPEKNIKISPPMSPAQPPSPTKIDEESDDVKMAIAGEENDVQTEDKDVSENIEQIKDKTNEKDNLQSNDITLEKANLHNNDKTIEKDSLQNNDNASVVDKISDTKALEEDQTQSNGNSIKSGDTQCVDIDLSKEVDAQNSNKTLNGDIQISDKELNASDTQNVGKVNSDDDLQANDKNPSENNSQVSDNILSQDIAKSDDNISIEDDSKSDDRILVENDVDIGDKGEKISTSTSRTSSKYSISVENLETFSKFSKNSIASPHNQNEPFVRASSEPFANETSPPSKKMKFNDDYEIIKGTIDVSDTLIIDKLSVIKSNNCKNDPNAHEEILSDDLGPEKSLSNSSEESSSSSKPIESKDQDNTSILFSLMPIFAKELANPNNSVRTASRSSLCLIAEKLGKSVTEILFSLKERLLAPIFGKPLRALPHGMQIGSIDAITFYLSLSPSFLEINDGFIRLLSEVLALADAEDQALVSHPAQLRSSQHVLVNLRFTCIHMLTAAMERSELMLDRYNGTRARIISVFFKSLYSRSNEVVEAANIGLKKVLAVQKKLPKDLLQAGLRPILLNLSDYKRLNVPSLEGLARLLLLLTNYFKVEVGRKLLDHLLSWARPNTLKAASDKSAGEIVDIKVMISILDVLYLLPPSASILLNDLVQMVVTMEHHICRTLSSPFRRPLFIFLNNFSADSVKYFLGKFSDTGLIQFFLNALTKPESFSLRAETTKYYEYFVGLLEKSTAFKSIDEFASVTDKNIINFDFSSFPNSDYPESITFHIIRLHFSMLIHAITKFNHTGLAHIDSLIKSMSFLINIHSETSSKLISIDTGDILNSSLSKSISDNDKPKDENSMNIISEVDDDANLKSTNSKDIVTEDQKEVGTTEVVLDPVVVSEDIKKSQALFTEDSILLYVVLPKTINQLSMACLNLFKSALSIDPVSICRFVTLVGSCVILRGNNYISERIESSLLETSSINDLKLTLNSALDFLHSPDVSLSGKVYLINNLISPLVLNSAKNLLNAKSNSLNFLDHLSSIRLFHQRVWVQMVVPGLDERIGIDDRVKASLLQITFRLIRNYQALISDVRKDVIKFGWNFTRSNDTMVKHTAYVVICAFVSAFETPSKIVLQVYISLLRSHQFECRHLVQQALDCLLPVLDKRLSQESTSASKIDSTSSLNQHTPNNPDHKPSMSKTPIWIQWTRLTLQEQGAFLSETIHIYQMIIRHSDIFYPHRDNFLLYLSNAIPRMCLSQNSSLESRTLALDILDMLLKWEEKNQSDYKKSLEDDEKAKPSYSTELNDLSIEYNKSKIDLTNAEPIKLESQEVFSQAEGAFKNPSEHSPNKNEMNLVTASDNIPMEVDAEPTDTNKTTSEISTASKGSLLLEKDSLASSGDYKSSKNLTDPETLSESIPVSNKLVNDLIINKKEYIPVITESRREVIVSILMRLLCIAHEFVIKSGLAERAQNLLFKYIDRKVWKKLHLRISIFERSMQQLQNSNNKTSVIHLLKTLIIVTSEMESDVFEEYFFNLSSMFTKLLTNEDLESDPNISTLSKQLYYSASNSESVTDESSPQFTFVNYLNTYIQDNLLVPARSLSSLLLLNSVKSYIGEFVSVITPLLIKLFHKACKEHLSKPGRETLEIPRPGTGEINNELTWDLALSLEPSESNGNLLSSMYLLKSFYIELGDQRRPFINALNNLIERTTDVGVKYSLLVLMREWLFGNVDFSPSVKDKTLLISSLMNLEPTISETSNLEKISLDPELNDNLASYKLSLNEKSSSKLDNSKLFISKPYLGNQFLLLVSQIYSNPSFSRSELTMRLEQVFLVGTMYYNHSTRKKFSDIFNLNLPPSILFRLNYLIETQNWQSISNKYWIQLVISLLLSSSKNSFVNDLCTCASIYQKSSSLNDSNSEFSKNSSLLGKRTYGTEFPNKNFNFHLKGCIYNDTNTAIPLLVGSNSSNGYFGFYNSESSIAEKSNGDYEKDSGGLTKLFDFLLPSVLSLKVENFVSPIQTLIMNNIHYSHDIWVDFFPSIWENLLLPQRHDISQSFIKLLARPYLKTQALIRPNVVQTILESFCRSSPTPQLPPQLLRYLGQTFEAHYASILLLESSLLNGVENQRMLFEQNSGIEFGSFESLSDLYSQLGEDYMFYGLWSRNCQYAETYSSISHIQSKNWQGSQIMIEQALNKARSGVLPFSEIEYSFWENEWLNSAKNLQSWDMLLELSKVEAQPELGIESGWRLWNLPSEATNIQDLIDSSQNPNSSSKFKWLQAYLTLINDSSPEPMSAALSSTSQAVQNPKFQSLLNESINASLVKWTQLPLVGTSQHLELLHMFQLQVELLDALNIYNTFPLTNSENLDKRSLELKSIIQSWRERLPCSTDSINIWSDLVSWRLHVFESINSVYMPFVSTLANSSNKNSGALGSKPASTSQSLKSSLNSPELSLLSDSKKIPKGLEVKTNGDSHKSLKHSLDSTESNSGISNSTSSSQNNKSNMVHNSTDGANAGGSAVTSYAYRGYHEMAWIINQFAKISRKHGLLEVSIQQLNKIYTLPNIEIQEAFLKLCGQAKCYLQRKKDYQTGLDVIGNTNLMYFSASQRAEFFMLKGIFLSKQLKLDDANYAFAAGIQVDLSSGPSWSAWGRFNDERFRSNSNDTGHAVNAISCYLQAAGIIKHPSSRRFLARILWLLSRDDENMTVAAAFDNYKGDVPVWYWVFFIPQLLLLLQSRHFSQSRNILIRIAKQYPQSLHYALGTARDELVSSYRSPSAPSNNPANPNAFFQTFNSVPDSGINSGVDELISKLKTAHPLLALSVETMIDQIKQRLKPTMEEDIYRLVSTLLGTATQHLYQIVMSNGSDLSLSDKVLSNSKFILQRVPDGKAKKVLEHYISYDKIKSFNIPQYIQSISICKKHFSRLISMIPSKALLSRYSPYLVEYEHQKFEEVHVPGQYSQLCESNEDFSRIERFLPLMEISIKQFNVNRTISMLTKDGNTLKFSVQHLANRQGKREEQILQMFKILDDFCSPGRSLIENHRISYSINSIISIAPHVRLIKIDKSNFSLFEVFENSVSSESLDLIDFKPLEITTSLSLPNSFSHSLTSDFCSLIPLVYIFNTFPSLVQKLESIEDASISIFDQICKTQVNSNLLTDLVFKSSGSILDFWVYRQNLTFQVGASSFMSYLISATQCFPQNYLISQDSSKITLLNFLPSLTPNIQSLVTDIGLEGIIPTTMNRLARDLIKQELLLKDFLEPFIQNELMLHSLLTPKTPEPSPSTINSNTSITTNNDLSKLGLNSNLLPLGSNGNNSISLDVINRNVDLIVLRASQLAPEPSKSVSTDKYPTAAALELLNKSAMPSNLVKMDYSWMPWL</sequence>
<dbReference type="Pfam" id="PF20175">
    <property type="entry name" value="Tra1_central"/>
    <property type="match status" value="1"/>
</dbReference>
<feature type="compositionally biased region" description="Basic and acidic residues" evidence="3">
    <location>
        <begin position="3804"/>
        <end position="3823"/>
    </location>
</feature>
<dbReference type="InterPro" id="IPR021133">
    <property type="entry name" value="HEAT_type_2"/>
</dbReference>
<dbReference type="PROSITE" id="PS51189">
    <property type="entry name" value="FAT"/>
    <property type="match status" value="1"/>
</dbReference>
<dbReference type="InterPro" id="IPR046805">
    <property type="entry name" value="Tra1_ring"/>
</dbReference>
<feature type="compositionally biased region" description="Polar residues" evidence="3">
    <location>
        <begin position="1360"/>
        <end position="1373"/>
    </location>
</feature>
<feature type="compositionally biased region" description="Pro residues" evidence="3">
    <location>
        <begin position="1384"/>
        <end position="1393"/>
    </location>
</feature>
<dbReference type="SUPFAM" id="SSF56112">
    <property type="entry name" value="Protein kinase-like (PK-like)"/>
    <property type="match status" value="1"/>
</dbReference>
<evidence type="ECO:0000256" key="1">
    <source>
        <dbReference type="PROSITE-ProRule" id="PRU00103"/>
    </source>
</evidence>
<dbReference type="OrthoDB" id="5570127at2759"/>
<feature type="compositionally biased region" description="Polar residues" evidence="3">
    <location>
        <begin position="1510"/>
        <end position="1521"/>
    </location>
</feature>
<dbReference type="EMBL" id="LSSN01002778">
    <property type="protein sequence ID" value="OMJ15098.1"/>
    <property type="molecule type" value="Genomic_DNA"/>
</dbReference>
<dbReference type="PANTHER" id="PTHR11139:SF1">
    <property type="entry name" value="TRANSFORMATION_TRANSCRIPTION DOMAIN-ASSOCIATED PROTEIN"/>
    <property type="match status" value="1"/>
</dbReference>
<feature type="region of interest" description="Disordered" evidence="3">
    <location>
        <begin position="1476"/>
        <end position="1562"/>
    </location>
</feature>
<feature type="region of interest" description="Disordered" evidence="3">
    <location>
        <begin position="3769"/>
        <end position="3792"/>
    </location>
</feature>
<feature type="compositionally biased region" description="Low complexity" evidence="3">
    <location>
        <begin position="2526"/>
        <end position="2535"/>
    </location>
</feature>